<evidence type="ECO:0000256" key="1">
    <source>
        <dbReference type="ARBA" id="ARBA00038494"/>
    </source>
</evidence>
<reference evidence="3 4" key="1">
    <citation type="submission" date="2018-01" db="EMBL/GenBank/DDBJ databases">
        <authorList>
            <person name="Clerissi C."/>
        </authorList>
    </citation>
    <scope>NUCLEOTIDE SEQUENCE [LARGE SCALE GENOMIC DNA]</scope>
    <source>
        <strain evidence="3">Cupriavidus sp. LMG 19464</strain>
    </source>
</reference>
<evidence type="ECO:0000313" key="4">
    <source>
        <dbReference type="Proteomes" id="UP000256780"/>
    </source>
</evidence>
<dbReference type="InterPro" id="IPR029044">
    <property type="entry name" value="Nucleotide-diphossugar_trans"/>
</dbReference>
<feature type="domain" description="Glycosyltransferase 2-like" evidence="2">
    <location>
        <begin position="4"/>
        <end position="123"/>
    </location>
</feature>
<dbReference type="AlphaFoldDB" id="A0A976A2I4"/>
<dbReference type="CDD" id="cd02511">
    <property type="entry name" value="Beta4Glucosyltransferase"/>
    <property type="match status" value="1"/>
</dbReference>
<gene>
    <name evidence="3" type="primary">lgtF</name>
    <name evidence="3" type="ORF">CBM2587_A60016</name>
</gene>
<dbReference type="EC" id="2.4.-.-" evidence="3"/>
<evidence type="ECO:0000313" key="3">
    <source>
        <dbReference type="EMBL" id="SOY55380.1"/>
    </source>
</evidence>
<dbReference type="Gene3D" id="3.90.550.10">
    <property type="entry name" value="Spore Coat Polysaccharide Biosynthesis Protein SpsA, Chain A"/>
    <property type="match status" value="1"/>
</dbReference>
<comment type="caution">
    <text evidence="3">The sequence shown here is derived from an EMBL/GenBank/DDBJ whole genome shotgun (WGS) entry which is preliminary data.</text>
</comment>
<keyword evidence="3" id="KW-0808">Transferase</keyword>
<dbReference type="InterPro" id="IPR001173">
    <property type="entry name" value="Glyco_trans_2-like"/>
</dbReference>
<dbReference type="RefSeq" id="WP_116355929.1">
    <property type="nucleotide sequence ID" value="NZ_LT976853.1"/>
</dbReference>
<name>A0A976A2I4_9BURK</name>
<dbReference type="GO" id="GO:0016757">
    <property type="term" value="F:glycosyltransferase activity"/>
    <property type="evidence" value="ECO:0007669"/>
    <property type="project" value="UniProtKB-KW"/>
</dbReference>
<dbReference type="EMBL" id="OFSQ01000025">
    <property type="protein sequence ID" value="SOY55380.1"/>
    <property type="molecule type" value="Genomic_DNA"/>
</dbReference>
<sequence length="265" mass="29115">MKVSAVIITRNEAHNIGPCLESVSWCEEAIIVDWASTDDTVAIARAAGATVIQAEDWPGFGPQKNRAVQAASGDWILSLDADERVTPALRDEILHHLQRNPAQALALPRLSAFCGTFVRHAGWYPDYVTRVFRNGRGRFTDDLVHEHLKVDDPVTRLREPLVHYSYRTLSDVLRKIDSYSSAGAQQAYARGKRSSVASAAGHGLWAFVRTYLLKRGFLDGSAGFGVALMNAQASYYKYAKLAQLHAAAAAANHAAHQPAHNQRAR</sequence>
<dbReference type="Proteomes" id="UP000256780">
    <property type="component" value="Chromosome CBM2587_a"/>
</dbReference>
<keyword evidence="3" id="KW-0328">Glycosyltransferase</keyword>
<dbReference type="PANTHER" id="PTHR43630:SF2">
    <property type="entry name" value="GLYCOSYLTRANSFERASE"/>
    <property type="match status" value="1"/>
</dbReference>
<dbReference type="OrthoDB" id="9815923at2"/>
<dbReference type="SUPFAM" id="SSF53448">
    <property type="entry name" value="Nucleotide-diphospho-sugar transferases"/>
    <property type="match status" value="1"/>
</dbReference>
<evidence type="ECO:0000259" key="2">
    <source>
        <dbReference type="Pfam" id="PF00535"/>
    </source>
</evidence>
<proteinExistence type="inferred from homology"/>
<organism evidence="3 4">
    <name type="scientific">Cupriavidus taiwanensis</name>
    <dbReference type="NCBI Taxonomy" id="164546"/>
    <lineage>
        <taxon>Bacteria</taxon>
        <taxon>Pseudomonadati</taxon>
        <taxon>Pseudomonadota</taxon>
        <taxon>Betaproteobacteria</taxon>
        <taxon>Burkholderiales</taxon>
        <taxon>Burkholderiaceae</taxon>
        <taxon>Cupriavidus</taxon>
    </lineage>
</organism>
<protein>
    <submittedName>
        <fullName evidence="3">GLYCOSYL TRANSFERASE F, potentially involved in core lipopolysaccharide biosynthesis</fullName>
        <ecNumber evidence="3">2.4.-.-</ecNumber>
    </submittedName>
</protein>
<dbReference type="PANTHER" id="PTHR43630">
    <property type="entry name" value="POLY-BETA-1,6-N-ACETYL-D-GLUCOSAMINE SYNTHASE"/>
    <property type="match status" value="1"/>
</dbReference>
<dbReference type="Pfam" id="PF00535">
    <property type="entry name" value="Glycos_transf_2"/>
    <property type="match status" value="1"/>
</dbReference>
<accession>A0A976A2I4</accession>
<comment type="similarity">
    <text evidence="1">Belongs to the glycosyltransferase 2 family. WaaE/KdtX subfamily.</text>
</comment>